<sequence>MKTILILNAQVVNEGKIQTTDIFVKDGLIEKIDTNLSGLTADKVIDAKGKHLFPGVIDDQVHFREPGLTHKACIHSEARAGVAGGVTSFMEMPNTVPNALNQELLADKYEIAARTSLANYSFYMGASNDNIEEVLKTNIQNVCGIKVFMGSSTGNMLVDNEKTLENIFSKSPMLIATHCEDEATVRANTEIYKERFGDNPHPRVHPEIRNVEACYKSSSMAVELAKRHNTRLHILHITTGKETALFTNEIPLKEKKITSEVCVHHLWFDARDYETLGNQIKCNPAVKADGHKQQLLQALLDDKIDVIATDHAPHTWAEKQNPYWSSPSGLPLVQHPLNLMLEFYKEGKITLEKIAEKMSHAVADCFQISKRGYIREGYWADLVLVDLNDSTTVTKENVYYQCGWSPLEGQTLHSKITHTIVSGHLAFQEGTFDESATGKRMLFER</sequence>
<dbReference type="PANTHER" id="PTHR43668">
    <property type="entry name" value="ALLANTOINASE"/>
    <property type="match status" value="1"/>
</dbReference>
<dbReference type="PROSITE" id="PS00483">
    <property type="entry name" value="DIHYDROOROTASE_2"/>
    <property type="match status" value="1"/>
</dbReference>
<evidence type="ECO:0000313" key="7">
    <source>
        <dbReference type="EMBL" id="MEA5404133.1"/>
    </source>
</evidence>
<dbReference type="SUPFAM" id="SSF51338">
    <property type="entry name" value="Composite domain of metallo-dependent hydrolases"/>
    <property type="match status" value="1"/>
</dbReference>
<dbReference type="InterPro" id="IPR011059">
    <property type="entry name" value="Metal-dep_hydrolase_composite"/>
</dbReference>
<dbReference type="Gene3D" id="2.30.40.10">
    <property type="entry name" value="Urease, subunit C, domain 1"/>
    <property type="match status" value="1"/>
</dbReference>
<evidence type="ECO:0000256" key="3">
    <source>
        <dbReference type="ARBA" id="ARBA00010286"/>
    </source>
</evidence>
<dbReference type="InterPro" id="IPR002195">
    <property type="entry name" value="Dihydroorotase_CS"/>
</dbReference>
<gene>
    <name evidence="7" type="ORF">VB776_14475</name>
</gene>
<dbReference type="InterPro" id="IPR006680">
    <property type="entry name" value="Amidohydro-rel"/>
</dbReference>
<dbReference type="Proteomes" id="UP001303899">
    <property type="component" value="Unassembled WGS sequence"/>
</dbReference>
<evidence type="ECO:0000313" key="8">
    <source>
        <dbReference type="Proteomes" id="UP001303899"/>
    </source>
</evidence>
<reference evidence="7 8" key="1">
    <citation type="submission" date="2023-12" db="EMBL/GenBank/DDBJ databases">
        <title>Novel species of the genus Arcicella isolated from rivers.</title>
        <authorList>
            <person name="Lu H."/>
        </authorList>
    </citation>
    <scope>NUCLEOTIDE SEQUENCE [LARGE SCALE GENOMIC DNA]</scope>
    <source>
        <strain evidence="7 8">DC2W</strain>
    </source>
</reference>
<comment type="function">
    <text evidence="2">Catalyzes the reversible cyclization of carbamoyl aspartate to dihydroorotate.</text>
</comment>
<evidence type="ECO:0000256" key="4">
    <source>
        <dbReference type="ARBA" id="ARBA00022723"/>
    </source>
</evidence>
<comment type="caution">
    <text evidence="7">The sequence shown here is derived from an EMBL/GenBank/DDBJ whole genome shotgun (WGS) entry which is preliminary data.</text>
</comment>
<dbReference type="InterPro" id="IPR050138">
    <property type="entry name" value="DHOase/Allantoinase_Hydrolase"/>
</dbReference>
<dbReference type="Gene3D" id="3.20.20.140">
    <property type="entry name" value="Metal-dependent hydrolases"/>
    <property type="match status" value="1"/>
</dbReference>
<feature type="domain" description="Amidohydrolase-related" evidence="6">
    <location>
        <begin position="52"/>
        <end position="424"/>
    </location>
</feature>
<name>A0ABU5S7A9_9BACT</name>
<evidence type="ECO:0000256" key="2">
    <source>
        <dbReference type="ARBA" id="ARBA00002368"/>
    </source>
</evidence>
<evidence type="ECO:0000256" key="1">
    <source>
        <dbReference type="ARBA" id="ARBA00001947"/>
    </source>
</evidence>
<dbReference type="CDD" id="cd01318">
    <property type="entry name" value="DHOase_IIb"/>
    <property type="match status" value="1"/>
</dbReference>
<dbReference type="Pfam" id="PF01979">
    <property type="entry name" value="Amidohydro_1"/>
    <property type="match status" value="1"/>
</dbReference>
<keyword evidence="4" id="KW-0479">Metal-binding</keyword>
<dbReference type="InterPro" id="IPR032466">
    <property type="entry name" value="Metal_Hydrolase"/>
</dbReference>
<proteinExistence type="inferred from homology"/>
<evidence type="ECO:0000256" key="5">
    <source>
        <dbReference type="ARBA" id="ARBA00022801"/>
    </source>
</evidence>
<keyword evidence="8" id="KW-1185">Reference proteome</keyword>
<dbReference type="PANTHER" id="PTHR43668:SF4">
    <property type="entry name" value="ALLANTOINASE"/>
    <property type="match status" value="1"/>
</dbReference>
<comment type="similarity">
    <text evidence="3">Belongs to the metallo-dependent hydrolases superfamily. DHOase family. Class I DHOase subfamily.</text>
</comment>
<keyword evidence="5 7" id="KW-0378">Hydrolase</keyword>
<dbReference type="RefSeq" id="WP_323697427.1">
    <property type="nucleotide sequence ID" value="NZ_JAYGIL010000018.1"/>
</dbReference>
<dbReference type="SUPFAM" id="SSF51556">
    <property type="entry name" value="Metallo-dependent hydrolases"/>
    <property type="match status" value="1"/>
</dbReference>
<dbReference type="EMBL" id="JAYGIL010000018">
    <property type="protein sequence ID" value="MEA5404133.1"/>
    <property type="molecule type" value="Genomic_DNA"/>
</dbReference>
<protein>
    <submittedName>
        <fullName evidence="7">Dihydroorotase</fullName>
        <ecNumber evidence="7">3.5.2.3</ecNumber>
    </submittedName>
</protein>
<organism evidence="7 8">
    <name type="scientific">Arcicella gelida</name>
    <dbReference type="NCBI Taxonomy" id="2984195"/>
    <lineage>
        <taxon>Bacteria</taxon>
        <taxon>Pseudomonadati</taxon>
        <taxon>Bacteroidota</taxon>
        <taxon>Cytophagia</taxon>
        <taxon>Cytophagales</taxon>
        <taxon>Flectobacillaceae</taxon>
        <taxon>Arcicella</taxon>
    </lineage>
</organism>
<dbReference type="GO" id="GO:0004151">
    <property type="term" value="F:dihydroorotase activity"/>
    <property type="evidence" value="ECO:0007669"/>
    <property type="project" value="UniProtKB-EC"/>
</dbReference>
<evidence type="ECO:0000259" key="6">
    <source>
        <dbReference type="Pfam" id="PF01979"/>
    </source>
</evidence>
<dbReference type="EC" id="3.5.2.3" evidence="7"/>
<comment type="cofactor">
    <cofactor evidence="1">
        <name>Zn(2+)</name>
        <dbReference type="ChEBI" id="CHEBI:29105"/>
    </cofactor>
</comment>
<accession>A0ABU5S7A9</accession>
<dbReference type="NCBIfam" id="NF006688">
    <property type="entry name" value="PRK09236.1"/>
    <property type="match status" value="1"/>
</dbReference>